<name>A0ACC4D9B3_PURLI</name>
<protein>
    <submittedName>
        <fullName evidence="1">Uncharacterized protein</fullName>
    </submittedName>
</protein>
<gene>
    <name evidence="1" type="ORF">ACCO45_013931</name>
</gene>
<comment type="caution">
    <text evidence="1">The sequence shown here is derived from an EMBL/GenBank/DDBJ whole genome shotgun (WGS) entry which is preliminary data.</text>
</comment>
<reference evidence="1" key="1">
    <citation type="submission" date="2024-12" db="EMBL/GenBank/DDBJ databases">
        <title>Comparative genomics and development of molecular markers within Purpureocillium lilacinum and among Purpureocillium species.</title>
        <authorList>
            <person name="Yeh Z.-Y."/>
            <person name="Ni N.-T."/>
            <person name="Lo P.-H."/>
            <person name="Mushyakhwo K."/>
            <person name="Lin C.-F."/>
            <person name="Nai Y.-S."/>
        </authorList>
    </citation>
    <scope>NUCLEOTIDE SEQUENCE</scope>
    <source>
        <strain evidence="1">NCHU-NPUST-175</strain>
    </source>
</reference>
<dbReference type="Proteomes" id="UP001638806">
    <property type="component" value="Unassembled WGS sequence"/>
</dbReference>
<organism evidence="1 2">
    <name type="scientific">Purpureocillium lilacinum</name>
    <name type="common">Paecilomyces lilacinus</name>
    <dbReference type="NCBI Taxonomy" id="33203"/>
    <lineage>
        <taxon>Eukaryota</taxon>
        <taxon>Fungi</taxon>
        <taxon>Dikarya</taxon>
        <taxon>Ascomycota</taxon>
        <taxon>Pezizomycotina</taxon>
        <taxon>Sordariomycetes</taxon>
        <taxon>Hypocreomycetidae</taxon>
        <taxon>Hypocreales</taxon>
        <taxon>Ophiocordycipitaceae</taxon>
        <taxon>Purpureocillium</taxon>
    </lineage>
</organism>
<evidence type="ECO:0000313" key="1">
    <source>
        <dbReference type="EMBL" id="KAL3952214.1"/>
    </source>
</evidence>
<proteinExistence type="predicted"/>
<dbReference type="EMBL" id="JBGNUJ010000013">
    <property type="protein sequence ID" value="KAL3952214.1"/>
    <property type="molecule type" value="Genomic_DNA"/>
</dbReference>
<keyword evidence="2" id="KW-1185">Reference proteome</keyword>
<evidence type="ECO:0000313" key="2">
    <source>
        <dbReference type="Proteomes" id="UP001638806"/>
    </source>
</evidence>
<accession>A0ACC4D9B3</accession>
<sequence length="513" mass="55983">MHRVKTDWSMVCSTLLDTIAQDRTLSLSSNQMQELGVQMYLQGVSTEWWLLNEASSLPSAGPLSGWKNIPLAVAVTMVVPRQAFTRLFDLPPEHEMASPTLVASLRAGPTSTNQWHNMYGDIQITFGNVKVRLPSEDSPVVVEQDGLGWAGSSPLIASFMVPTAALQVEPTTAVIGLAIPPSVQGMELYGPKLGMSMSVFDTTLGDSTRVFVSRFMPNQESHRVTGAGVKPLAPTAEVPKDHTVKMIAEVPASESRISTITGHVDITSAKGKGLLRDKAPIELLQDDPFVILAREGCRSRVARTSGYLEVIAPVADPVDADILADFIFPTELSASGLPVALNTPHVNLDNLPILDVSEKDDMRWLTTLTSLQFSAREKRLRDSVNTKSGIAESPRVNFKESLFTMFMLASGLQGGQTGMGIHMLIFVSAMRLDGDTASVVLDAAVIPFTTELITSGKMDGFLLLIRTLECCTITVNDAELVLWKRVLPSLVERCRTWTHKASCEYKKKEEQSR</sequence>